<evidence type="ECO:0000313" key="6">
    <source>
        <dbReference type="EMBL" id="KAE9204654.1"/>
    </source>
</evidence>
<evidence type="ECO:0000313" key="5">
    <source>
        <dbReference type="EMBL" id="KAE9114203.1"/>
    </source>
</evidence>
<dbReference type="EMBL" id="QXGF01001770">
    <property type="protein sequence ID" value="KAE8927906.1"/>
    <property type="molecule type" value="Genomic_DNA"/>
</dbReference>
<evidence type="ECO:0000313" key="9">
    <source>
        <dbReference type="Proteomes" id="UP000440732"/>
    </source>
</evidence>
<dbReference type="EMBL" id="QXFX01002505">
    <property type="protein sequence ID" value="KAE9076358.1"/>
    <property type="molecule type" value="Genomic_DNA"/>
</dbReference>
<dbReference type="EMBL" id="QXGD01001507">
    <property type="protein sequence ID" value="KAE9204654.1"/>
    <property type="molecule type" value="Genomic_DNA"/>
</dbReference>
<evidence type="ECO:0000313" key="3">
    <source>
        <dbReference type="EMBL" id="KAE9075059.1"/>
    </source>
</evidence>
<accession>A0A6A3QEV4</accession>
<comment type="caution">
    <text evidence="3">The sequence shown here is derived from an EMBL/GenBank/DDBJ whole genome shotgun (WGS) entry which is preliminary data.</text>
</comment>
<name>A0A6A3QEV4_9STRA</name>
<sequence>MDLCGLLIDLESQILDQLSTAPIGRSLEVIYLGTETSDLGFLPPTMSFQILELGVQAVDNVVQAIPISEQSGPGRLGATELLLQASDLPGRRARGPSRATGSGGSGRTWQRRRGSIPVRVIQMVGAHSACEG</sequence>
<feature type="region of interest" description="Disordered" evidence="1">
    <location>
        <begin position="87"/>
        <end position="111"/>
    </location>
</feature>
<dbReference type="Proteomes" id="UP000429523">
    <property type="component" value="Unassembled WGS sequence"/>
</dbReference>
<dbReference type="Proteomes" id="UP000440367">
    <property type="component" value="Unassembled WGS sequence"/>
</dbReference>
<evidence type="ECO:0000313" key="8">
    <source>
        <dbReference type="Proteomes" id="UP000440367"/>
    </source>
</evidence>
<evidence type="ECO:0000313" key="2">
    <source>
        <dbReference type="EMBL" id="KAE8927906.1"/>
    </source>
</evidence>
<dbReference type="Proteomes" id="UP000440732">
    <property type="component" value="Unassembled WGS sequence"/>
</dbReference>
<evidence type="ECO:0000313" key="11">
    <source>
        <dbReference type="Proteomes" id="UP000488956"/>
    </source>
</evidence>
<evidence type="ECO:0000313" key="4">
    <source>
        <dbReference type="EMBL" id="KAE9076358.1"/>
    </source>
</evidence>
<dbReference type="AlphaFoldDB" id="A0A6A3QEV4"/>
<evidence type="ECO:0000313" key="7">
    <source>
        <dbReference type="Proteomes" id="UP000429523"/>
    </source>
</evidence>
<protein>
    <submittedName>
        <fullName evidence="3">Uncharacterized protein</fullName>
    </submittedName>
</protein>
<gene>
    <name evidence="6" type="ORF">PF002_g20570</name>
    <name evidence="5" type="ORF">PF006_g19569</name>
    <name evidence="3" type="ORF">PF007_g25148</name>
    <name evidence="2" type="ORF">PF009_g21933</name>
    <name evidence="4" type="ORF">PF010_g23929</name>
</gene>
<organism evidence="3 10">
    <name type="scientific">Phytophthora fragariae</name>
    <dbReference type="NCBI Taxonomy" id="53985"/>
    <lineage>
        <taxon>Eukaryota</taxon>
        <taxon>Sar</taxon>
        <taxon>Stramenopiles</taxon>
        <taxon>Oomycota</taxon>
        <taxon>Peronosporomycetes</taxon>
        <taxon>Peronosporales</taxon>
        <taxon>Peronosporaceae</taxon>
        <taxon>Phytophthora</taxon>
    </lineage>
</organism>
<reference evidence="7 8" key="1">
    <citation type="submission" date="2018-08" db="EMBL/GenBank/DDBJ databases">
        <title>Genomic investigation of the strawberry pathogen Phytophthora fragariae indicates pathogenicity is determined by transcriptional variation in three key races.</title>
        <authorList>
            <person name="Adams T.M."/>
            <person name="Armitage A.D."/>
            <person name="Sobczyk M.K."/>
            <person name="Bates H.J."/>
            <person name="Dunwell J.M."/>
            <person name="Nellist C.F."/>
            <person name="Harrison R.J."/>
        </authorList>
    </citation>
    <scope>NUCLEOTIDE SEQUENCE [LARGE SCALE GENOMIC DNA]</scope>
    <source>
        <strain evidence="6 8">BC-1</strain>
        <strain evidence="5 9">NOV-5</strain>
        <strain evidence="3 10">NOV-71</strain>
        <strain evidence="2 7">NOV-9</strain>
        <strain evidence="4 11">ONT-3</strain>
    </source>
</reference>
<evidence type="ECO:0000256" key="1">
    <source>
        <dbReference type="SAM" id="MobiDB-lite"/>
    </source>
</evidence>
<dbReference type="Proteomes" id="UP000441208">
    <property type="component" value="Unassembled WGS sequence"/>
</dbReference>
<proteinExistence type="predicted"/>
<dbReference type="EMBL" id="QXFZ01002646">
    <property type="protein sequence ID" value="KAE9075059.1"/>
    <property type="molecule type" value="Genomic_DNA"/>
</dbReference>
<dbReference type="EMBL" id="QXGA01001629">
    <property type="protein sequence ID" value="KAE9114203.1"/>
    <property type="molecule type" value="Genomic_DNA"/>
</dbReference>
<dbReference type="Proteomes" id="UP000488956">
    <property type="component" value="Unassembled WGS sequence"/>
</dbReference>
<evidence type="ECO:0000313" key="10">
    <source>
        <dbReference type="Proteomes" id="UP000441208"/>
    </source>
</evidence>